<dbReference type="SUPFAM" id="SSF56574">
    <property type="entry name" value="Serpins"/>
    <property type="match status" value="1"/>
</dbReference>
<feature type="domain" description="Serpin" evidence="2">
    <location>
        <begin position="6"/>
        <end position="353"/>
    </location>
</feature>
<organism evidence="3 4">
    <name type="scientific">Crossiella cryophila</name>
    <dbReference type="NCBI Taxonomy" id="43355"/>
    <lineage>
        <taxon>Bacteria</taxon>
        <taxon>Bacillati</taxon>
        <taxon>Actinomycetota</taxon>
        <taxon>Actinomycetes</taxon>
        <taxon>Pseudonocardiales</taxon>
        <taxon>Pseudonocardiaceae</taxon>
        <taxon>Crossiella</taxon>
    </lineage>
</organism>
<dbReference type="Pfam" id="PF00079">
    <property type="entry name" value="Serpin"/>
    <property type="match status" value="1"/>
</dbReference>
<dbReference type="GO" id="GO:0004867">
    <property type="term" value="F:serine-type endopeptidase inhibitor activity"/>
    <property type="evidence" value="ECO:0007669"/>
    <property type="project" value="InterPro"/>
</dbReference>
<keyword evidence="4" id="KW-1185">Reference proteome</keyword>
<evidence type="ECO:0000313" key="4">
    <source>
        <dbReference type="Proteomes" id="UP000533598"/>
    </source>
</evidence>
<dbReference type="Proteomes" id="UP000533598">
    <property type="component" value="Unassembled WGS sequence"/>
</dbReference>
<gene>
    <name evidence="3" type="ORF">HNR67_007081</name>
</gene>
<dbReference type="AlphaFoldDB" id="A0A7W7FXS4"/>
<name>A0A7W7FXS4_9PSEU</name>
<dbReference type="Gene3D" id="3.30.497.10">
    <property type="entry name" value="Antithrombin, subunit I, domain 2"/>
    <property type="match status" value="1"/>
</dbReference>
<dbReference type="RefSeq" id="WP_185007147.1">
    <property type="nucleotide sequence ID" value="NZ_BAAAUI010000030.1"/>
</dbReference>
<dbReference type="CDD" id="cd19590">
    <property type="entry name" value="serpin_thermopin-like"/>
    <property type="match status" value="1"/>
</dbReference>
<dbReference type="GO" id="GO:0005615">
    <property type="term" value="C:extracellular space"/>
    <property type="evidence" value="ECO:0007669"/>
    <property type="project" value="InterPro"/>
</dbReference>
<sequence length="353" mass="37315">MHEFTLALHRALSGPADTNACWSPYSVATALGLVAEAARGRSRAEIVELIGEPAKLLERVAGAAELWAGTAAVTSTLWVDDGVAVHEDFLARLAGWPGARVRELALRAAPEVARGVINADVAEITRGLITQAVPAGAITADTLVALVNALYLKVGWLTPFRDADRTAALPFHAPGGTVSVPTMSRGGKLRHKALGGWQSVVLPADGGTEAVVLLPDGDLDAARLDAELLDALVGSGVYREVELFLPRFKVSSRLELADPLGELGVRTVFGEDADLGELTEERVAVTAALHQAVLDVDEQGLEGAAVTAVMFGAVSLELEPEPPLEVRVDRPFLFLVRHQESGAPYFLARVARP</sequence>
<evidence type="ECO:0000256" key="1">
    <source>
        <dbReference type="RuleBase" id="RU000411"/>
    </source>
</evidence>
<evidence type="ECO:0000313" key="3">
    <source>
        <dbReference type="EMBL" id="MBB4680963.1"/>
    </source>
</evidence>
<dbReference type="SMART" id="SM00093">
    <property type="entry name" value="SERPIN"/>
    <property type="match status" value="1"/>
</dbReference>
<dbReference type="InterPro" id="IPR000215">
    <property type="entry name" value="Serpin_fam"/>
</dbReference>
<dbReference type="Gene3D" id="2.30.39.10">
    <property type="entry name" value="Alpha-1-antitrypsin, domain 1"/>
    <property type="match status" value="1"/>
</dbReference>
<proteinExistence type="inferred from homology"/>
<reference evidence="3 4" key="1">
    <citation type="submission" date="2020-08" db="EMBL/GenBank/DDBJ databases">
        <title>Sequencing the genomes of 1000 actinobacteria strains.</title>
        <authorList>
            <person name="Klenk H.-P."/>
        </authorList>
    </citation>
    <scope>NUCLEOTIDE SEQUENCE [LARGE SCALE GENOMIC DNA]</scope>
    <source>
        <strain evidence="3 4">DSM 44230</strain>
    </source>
</reference>
<dbReference type="InterPro" id="IPR042178">
    <property type="entry name" value="Serpin_sf_1"/>
</dbReference>
<dbReference type="PROSITE" id="PS00284">
    <property type="entry name" value="SERPIN"/>
    <property type="match status" value="1"/>
</dbReference>
<evidence type="ECO:0000259" key="2">
    <source>
        <dbReference type="SMART" id="SM00093"/>
    </source>
</evidence>
<protein>
    <submittedName>
        <fullName evidence="3">Serpin B</fullName>
    </submittedName>
</protein>
<dbReference type="InterPro" id="IPR042185">
    <property type="entry name" value="Serpin_sf_2"/>
</dbReference>
<dbReference type="PANTHER" id="PTHR11461">
    <property type="entry name" value="SERINE PROTEASE INHIBITOR, SERPIN"/>
    <property type="match status" value="1"/>
</dbReference>
<dbReference type="InterPro" id="IPR036186">
    <property type="entry name" value="Serpin_sf"/>
</dbReference>
<dbReference type="PANTHER" id="PTHR11461:SF211">
    <property type="entry name" value="GH10112P-RELATED"/>
    <property type="match status" value="1"/>
</dbReference>
<dbReference type="EMBL" id="JACHMH010000001">
    <property type="protein sequence ID" value="MBB4680963.1"/>
    <property type="molecule type" value="Genomic_DNA"/>
</dbReference>
<comment type="caution">
    <text evidence="3">The sequence shown here is derived from an EMBL/GenBank/DDBJ whole genome shotgun (WGS) entry which is preliminary data.</text>
</comment>
<dbReference type="InterPro" id="IPR023796">
    <property type="entry name" value="Serpin_dom"/>
</dbReference>
<dbReference type="InterPro" id="IPR023795">
    <property type="entry name" value="Serpin_CS"/>
</dbReference>
<comment type="similarity">
    <text evidence="1">Belongs to the serpin family.</text>
</comment>
<accession>A0A7W7FXS4</accession>